<proteinExistence type="predicted"/>
<evidence type="ECO:0000313" key="2">
    <source>
        <dbReference type="Proteomes" id="UP000054097"/>
    </source>
</evidence>
<dbReference type="EMBL" id="KN824372">
    <property type="protein sequence ID" value="KIM21770.1"/>
    <property type="molecule type" value="Genomic_DNA"/>
</dbReference>
<reference evidence="2" key="2">
    <citation type="submission" date="2015-01" db="EMBL/GenBank/DDBJ databases">
        <title>Evolutionary Origins and Diversification of the Mycorrhizal Mutualists.</title>
        <authorList>
            <consortium name="DOE Joint Genome Institute"/>
            <consortium name="Mycorrhizal Genomics Consortium"/>
            <person name="Kohler A."/>
            <person name="Kuo A."/>
            <person name="Nagy L.G."/>
            <person name="Floudas D."/>
            <person name="Copeland A."/>
            <person name="Barry K.W."/>
            <person name="Cichocki N."/>
            <person name="Veneault-Fourrey C."/>
            <person name="LaButti K."/>
            <person name="Lindquist E.A."/>
            <person name="Lipzen A."/>
            <person name="Lundell T."/>
            <person name="Morin E."/>
            <person name="Murat C."/>
            <person name="Riley R."/>
            <person name="Ohm R."/>
            <person name="Sun H."/>
            <person name="Tunlid A."/>
            <person name="Henrissat B."/>
            <person name="Grigoriev I.V."/>
            <person name="Hibbett D.S."/>
            <person name="Martin F."/>
        </authorList>
    </citation>
    <scope>NUCLEOTIDE SEQUENCE [LARGE SCALE GENOMIC DNA]</scope>
    <source>
        <strain evidence="2">MAFF 305830</strain>
    </source>
</reference>
<dbReference type="OrthoDB" id="192887at2759"/>
<dbReference type="SUPFAM" id="SSF56112">
    <property type="entry name" value="Protein kinase-like (PK-like)"/>
    <property type="match status" value="1"/>
</dbReference>
<name>A0A0C3AAV4_SERVB</name>
<dbReference type="InterPro" id="IPR011009">
    <property type="entry name" value="Kinase-like_dom_sf"/>
</dbReference>
<dbReference type="AlphaFoldDB" id="A0A0C3AAV4"/>
<evidence type="ECO:0000313" key="1">
    <source>
        <dbReference type="EMBL" id="KIM21770.1"/>
    </source>
</evidence>
<sequence>MVSCARNLPRIAIDLWWRGCILAEILWDKLPFPGSDCHHQLSIIPDVLGTPSLDDFDSISPH</sequence>
<evidence type="ECO:0008006" key="3">
    <source>
        <dbReference type="Google" id="ProtNLM"/>
    </source>
</evidence>
<keyword evidence="2" id="KW-1185">Reference proteome</keyword>
<protein>
    <recommendedName>
        <fullName evidence="3">Protein kinase domain-containing protein</fullName>
    </recommendedName>
</protein>
<dbReference type="Gene3D" id="1.10.510.10">
    <property type="entry name" value="Transferase(Phosphotransferase) domain 1"/>
    <property type="match status" value="1"/>
</dbReference>
<organism evidence="1 2">
    <name type="scientific">Serendipita vermifera MAFF 305830</name>
    <dbReference type="NCBI Taxonomy" id="933852"/>
    <lineage>
        <taxon>Eukaryota</taxon>
        <taxon>Fungi</taxon>
        <taxon>Dikarya</taxon>
        <taxon>Basidiomycota</taxon>
        <taxon>Agaricomycotina</taxon>
        <taxon>Agaricomycetes</taxon>
        <taxon>Sebacinales</taxon>
        <taxon>Serendipitaceae</taxon>
        <taxon>Serendipita</taxon>
    </lineage>
</organism>
<reference evidence="1 2" key="1">
    <citation type="submission" date="2014-04" db="EMBL/GenBank/DDBJ databases">
        <authorList>
            <consortium name="DOE Joint Genome Institute"/>
            <person name="Kuo A."/>
            <person name="Zuccaro A."/>
            <person name="Kohler A."/>
            <person name="Nagy L.G."/>
            <person name="Floudas D."/>
            <person name="Copeland A."/>
            <person name="Barry K.W."/>
            <person name="Cichocki N."/>
            <person name="Veneault-Fourrey C."/>
            <person name="LaButti K."/>
            <person name="Lindquist E.A."/>
            <person name="Lipzen A."/>
            <person name="Lundell T."/>
            <person name="Morin E."/>
            <person name="Murat C."/>
            <person name="Sun H."/>
            <person name="Tunlid A."/>
            <person name="Henrissat B."/>
            <person name="Grigoriev I.V."/>
            <person name="Hibbett D.S."/>
            <person name="Martin F."/>
            <person name="Nordberg H.P."/>
            <person name="Cantor M.N."/>
            <person name="Hua S.X."/>
        </authorList>
    </citation>
    <scope>NUCLEOTIDE SEQUENCE [LARGE SCALE GENOMIC DNA]</scope>
    <source>
        <strain evidence="1 2">MAFF 305830</strain>
    </source>
</reference>
<dbReference type="HOGENOM" id="CLU_2905597_0_0_1"/>
<dbReference type="STRING" id="933852.A0A0C3AAV4"/>
<accession>A0A0C3AAV4</accession>
<dbReference type="Proteomes" id="UP000054097">
    <property type="component" value="Unassembled WGS sequence"/>
</dbReference>
<gene>
    <name evidence="1" type="ORF">M408DRAFT_301027</name>
</gene>